<evidence type="ECO:0000313" key="7">
    <source>
        <dbReference type="Proteomes" id="UP000465031"/>
    </source>
</evidence>
<dbReference type="GO" id="GO:0005829">
    <property type="term" value="C:cytosol"/>
    <property type="evidence" value="ECO:0007669"/>
    <property type="project" value="TreeGrafter"/>
</dbReference>
<dbReference type="InterPro" id="IPR042172">
    <property type="entry name" value="Adenosylhomocyst_ase-like_sf"/>
</dbReference>
<dbReference type="Gene3D" id="3.40.50.720">
    <property type="entry name" value="NAD(P)-binding Rossmann-like Domain"/>
    <property type="match status" value="1"/>
</dbReference>
<keyword evidence="3" id="KW-0554">One-carbon metabolism</keyword>
<dbReference type="Pfam" id="PF00670">
    <property type="entry name" value="AdoHcyase_NAD"/>
    <property type="match status" value="1"/>
</dbReference>
<feature type="domain" description="S-adenosyl-L-homocysteine hydrolase NAD binding" evidence="5">
    <location>
        <begin position="295"/>
        <end position="436"/>
    </location>
</feature>
<comment type="similarity">
    <text evidence="2">Belongs to the adenosylhomocysteinase family.</text>
</comment>
<dbReference type="EMBL" id="CP047186">
    <property type="protein sequence ID" value="QHC56879.1"/>
    <property type="molecule type" value="Genomic_DNA"/>
</dbReference>
<protein>
    <recommendedName>
        <fullName evidence="5">S-adenosyl-L-homocysteine hydrolase NAD binding domain-containing protein</fullName>
    </recommendedName>
</protein>
<name>A0AAE6RNK6_9MICO</name>
<dbReference type="AlphaFoldDB" id="A0AAE6RNK6"/>
<evidence type="ECO:0000259" key="5">
    <source>
        <dbReference type="SMART" id="SM00997"/>
    </source>
</evidence>
<evidence type="ECO:0000256" key="1">
    <source>
        <dbReference type="ARBA" id="ARBA00001911"/>
    </source>
</evidence>
<proteinExistence type="inferred from homology"/>
<accession>A0AAE6RNK6</accession>
<dbReference type="Proteomes" id="UP000465031">
    <property type="component" value="Chromosome"/>
</dbReference>
<comment type="cofactor">
    <cofactor evidence="1">
        <name>NAD(+)</name>
        <dbReference type="ChEBI" id="CHEBI:57540"/>
    </cofactor>
</comment>
<dbReference type="InterPro" id="IPR036291">
    <property type="entry name" value="NAD(P)-bd_dom_sf"/>
</dbReference>
<organism evidence="6 7">
    <name type="scientific">Rathayibacter tanaceti</name>
    <dbReference type="NCBI Taxonomy" id="1671680"/>
    <lineage>
        <taxon>Bacteria</taxon>
        <taxon>Bacillati</taxon>
        <taxon>Actinomycetota</taxon>
        <taxon>Actinomycetes</taxon>
        <taxon>Micrococcales</taxon>
        <taxon>Microbacteriaceae</taxon>
        <taxon>Rathayibacter</taxon>
    </lineage>
</organism>
<evidence type="ECO:0000313" key="6">
    <source>
        <dbReference type="EMBL" id="QHC56879.1"/>
    </source>
</evidence>
<reference evidence="7" key="1">
    <citation type="submission" date="2019-12" db="EMBL/GenBank/DDBJ databases">
        <title>Complete and draft genome sequences of new strains and members of some known species of the genus Rathayibacter isolated from plants.</title>
        <authorList>
            <person name="Tarlachkov S.V."/>
            <person name="Starodumova I.P."/>
            <person name="Dorofeeva L.V."/>
            <person name="Prisyazhnaya N.V."/>
            <person name="Leyn S."/>
            <person name="Zlamal J."/>
            <person name="Elan M."/>
            <person name="Osterman A.L."/>
            <person name="Nadler S."/>
            <person name="Subbotin S.A."/>
            <person name="Evtushenko L.I."/>
        </authorList>
    </citation>
    <scope>NUCLEOTIDE SEQUENCE [LARGE SCALE GENOMIC DNA]</scope>
    <source>
        <strain evidence="7">VKM Ac-2761</strain>
    </source>
</reference>
<dbReference type="GO" id="GO:0004013">
    <property type="term" value="F:adenosylhomocysteinase activity"/>
    <property type="evidence" value="ECO:0007669"/>
    <property type="project" value="TreeGrafter"/>
</dbReference>
<dbReference type="GO" id="GO:0033353">
    <property type="term" value="P:S-adenosylmethionine cycle"/>
    <property type="evidence" value="ECO:0007669"/>
    <property type="project" value="TreeGrafter"/>
</dbReference>
<evidence type="ECO:0000256" key="4">
    <source>
        <dbReference type="ARBA" id="ARBA00023027"/>
    </source>
</evidence>
<dbReference type="SMART" id="SM00997">
    <property type="entry name" value="AdoHcyase_NAD"/>
    <property type="match status" value="1"/>
</dbReference>
<dbReference type="InterPro" id="IPR000043">
    <property type="entry name" value="Adenosylhomocysteinase-like"/>
</dbReference>
<gene>
    <name evidence="6" type="ORF">GSU10_01655</name>
</gene>
<dbReference type="KEGG" id="rte:GSU10_01655"/>
<evidence type="ECO:0000256" key="2">
    <source>
        <dbReference type="ARBA" id="ARBA00007122"/>
    </source>
</evidence>
<dbReference type="InterPro" id="IPR015878">
    <property type="entry name" value="Ado_hCys_hydrolase_NAD-bd"/>
</dbReference>
<evidence type="ECO:0000256" key="3">
    <source>
        <dbReference type="ARBA" id="ARBA00022563"/>
    </source>
</evidence>
<keyword evidence="4" id="KW-0520">NAD</keyword>
<dbReference type="SUPFAM" id="SSF51735">
    <property type="entry name" value="NAD(P)-binding Rossmann-fold domains"/>
    <property type="match status" value="1"/>
</dbReference>
<dbReference type="Gene3D" id="3.40.50.1480">
    <property type="entry name" value="Adenosylhomocysteinase-like"/>
    <property type="match status" value="1"/>
</dbReference>
<dbReference type="PANTHER" id="PTHR23420">
    <property type="entry name" value="ADENOSYLHOMOCYSTEINASE"/>
    <property type="match status" value="1"/>
</dbReference>
<sequence length="498" mass="53509">MPVFAITGAATRDRVCAAIDAHARSAGLVRQQDSLDIRHDADALLTTWTSSHGHLVELTVVFGSPTPRALQPATPTARVFTALIRSSDFDLGAGMAAMLEQLDGCFASEEQRQVLSAMPVLSWAAAAFAMPTDRLRVIFRDHLVENSLGFISALLGAGVPAADIVVLDKGDATLNRERVAMTLQSLGVEVRRLDNAAVNHTTSAAEAARAEETARFVDRFTREGHDRRQKVIIIDDGGLLALTDAAGDPVLRERPDAAIELTVSGLKRLASSRLSDGLPVANMARSDVKQRIGYNEIADSCMRRLREALRGEKLIGMRVVSVGYGTLGARLASSLRSLGCRVVVVDTDHLQLISAAENGFETTPDLDEAIRTRPKLLVSSTGERIAERSTLEQLPADCYLTAFATADLSAVTGVEGFGPATVLGDGRSFNLYQFEGIPNGGYDLYRAATFIVLSRLAALVDGAEAGAAPSLALQTVNDWIRDSGVYTRYYDLYFSSAR</sequence>
<dbReference type="GO" id="GO:0006730">
    <property type="term" value="P:one-carbon metabolic process"/>
    <property type="evidence" value="ECO:0007669"/>
    <property type="project" value="UniProtKB-KW"/>
</dbReference>
<dbReference type="PANTHER" id="PTHR23420:SF0">
    <property type="entry name" value="ADENOSYLHOMOCYSTEINASE"/>
    <property type="match status" value="1"/>
</dbReference>